<dbReference type="PANTHER" id="PTHR34817:SF2">
    <property type="entry name" value="NUCLEOTIDYLTRANSFERASE"/>
    <property type="match status" value="1"/>
</dbReference>
<reference evidence="2 3" key="1">
    <citation type="submission" date="2015-03" db="EMBL/GenBank/DDBJ databases">
        <title>Genome assembly of Sandaracinus amylolyticus DSM 53668.</title>
        <authorList>
            <person name="Sharma G."/>
            <person name="Subramanian S."/>
        </authorList>
    </citation>
    <scope>NUCLEOTIDE SEQUENCE [LARGE SCALE GENOMIC DNA]</scope>
    <source>
        <strain evidence="2 3">DSM 53668</strain>
    </source>
</reference>
<gene>
    <name evidence="2" type="ORF">DB32_005231</name>
</gene>
<protein>
    <submittedName>
        <fullName evidence="2">Undecaprenyl-phosphate N-acetylglucosaminyl 1-phosphate transferase</fullName>
    </submittedName>
</protein>
<dbReference type="STRING" id="927083.DB32_005231"/>
<dbReference type="Proteomes" id="UP000034883">
    <property type="component" value="Chromosome"/>
</dbReference>
<evidence type="ECO:0000313" key="2">
    <source>
        <dbReference type="EMBL" id="AKF08082.1"/>
    </source>
</evidence>
<dbReference type="PANTHER" id="PTHR34817">
    <property type="entry name" value="NUCLEOTIDYLTRANSFERASE"/>
    <property type="match status" value="1"/>
</dbReference>
<feature type="region of interest" description="Disordered" evidence="1">
    <location>
        <begin position="407"/>
        <end position="426"/>
    </location>
</feature>
<evidence type="ECO:0000256" key="1">
    <source>
        <dbReference type="SAM" id="MobiDB-lite"/>
    </source>
</evidence>
<organism evidence="2 3">
    <name type="scientific">Sandaracinus amylolyticus</name>
    <dbReference type="NCBI Taxonomy" id="927083"/>
    <lineage>
        <taxon>Bacteria</taxon>
        <taxon>Pseudomonadati</taxon>
        <taxon>Myxococcota</taxon>
        <taxon>Polyangia</taxon>
        <taxon>Polyangiales</taxon>
        <taxon>Sandaracinaceae</taxon>
        <taxon>Sandaracinus</taxon>
    </lineage>
</organism>
<keyword evidence="3" id="KW-1185">Reference proteome</keyword>
<dbReference type="KEGG" id="samy:DB32_005231"/>
<sequence>MRYACRAMHLKIDALAHLDPQSTPLPHGTEVVTRVAREHGERCVPQGTVGRVVGGADDAIDVAIVGVGTLRFARHELTPRRVGQAVFARRREASWSALRGCVVIETVVGSRAWGLAGEGSDTDRRGAFALPLPWRTGLLAPPEDLVSADSTEAYWSIDKTIRQALRADPNTLEMLFVESATARDPIGAWLLEAKGAFVSREIYGTFARYALAQLRRLEQGMRLAEHRHLVIEWLRDEPALDLDALAARLAARSPRAAPDEASALATARQWVKQLYRSMHDQGLIDASELDALRRFARDRAAALALPRELRPKNAYNLLRLLITAEAWLRTGEPSFVVPDAARDRLLAIKNGEVALHLVLAEAEALAPALEAARDVSPLPMRPDVRRVDALSRRIGEELARRWIERAPGPFGADAPEPPELEWREDA</sequence>
<dbReference type="EMBL" id="CP011125">
    <property type="protein sequence ID" value="AKF08082.1"/>
    <property type="molecule type" value="Genomic_DNA"/>
</dbReference>
<evidence type="ECO:0000313" key="3">
    <source>
        <dbReference type="Proteomes" id="UP000034883"/>
    </source>
</evidence>
<name>A0A0F6YL98_9BACT</name>
<dbReference type="InterPro" id="IPR018775">
    <property type="entry name" value="RlaP"/>
</dbReference>
<dbReference type="GO" id="GO:0016740">
    <property type="term" value="F:transferase activity"/>
    <property type="evidence" value="ECO:0007669"/>
    <property type="project" value="UniProtKB-KW"/>
</dbReference>
<keyword evidence="2" id="KW-0808">Transferase</keyword>
<proteinExistence type="predicted"/>
<dbReference type="AlphaFoldDB" id="A0A0F6YL98"/>
<dbReference type="Pfam" id="PF10127">
    <property type="entry name" value="RlaP"/>
    <property type="match status" value="1"/>
</dbReference>
<accession>A0A0F6YL98</accession>